<keyword evidence="3" id="KW-1185">Reference proteome</keyword>
<dbReference type="PANTHER" id="PTHR36444">
    <property type="entry name" value="TRANSCRIPTIONAL REGULATOR PROTEIN YOBU-RELATED"/>
    <property type="match status" value="1"/>
</dbReference>
<feature type="domain" description="AraC effector-binding" evidence="1">
    <location>
        <begin position="5"/>
        <end position="155"/>
    </location>
</feature>
<comment type="caution">
    <text evidence="2">The sequence shown here is derived from an EMBL/GenBank/DDBJ whole genome shotgun (WGS) entry which is preliminary data.</text>
</comment>
<dbReference type="SUPFAM" id="SSF55136">
    <property type="entry name" value="Probable bacterial effector-binding domain"/>
    <property type="match status" value="1"/>
</dbReference>
<protein>
    <submittedName>
        <fullName evidence="2">GyrI-like domain-containing protein</fullName>
    </submittedName>
</protein>
<name>A0A9X2EZY5_9SPHI</name>
<evidence type="ECO:0000313" key="2">
    <source>
        <dbReference type="EMBL" id="MCO4291585.1"/>
    </source>
</evidence>
<dbReference type="EMBL" id="JAMWYS010000006">
    <property type="protein sequence ID" value="MCO4291585.1"/>
    <property type="molecule type" value="Genomic_DNA"/>
</dbReference>
<dbReference type="AlphaFoldDB" id="A0A9X2EZY5"/>
<dbReference type="Gene3D" id="3.20.80.10">
    <property type="entry name" value="Regulatory factor, effector binding domain"/>
    <property type="match status" value="1"/>
</dbReference>
<sequence>MSSQANYLLTHFSDFLFVGKSIRTSNETAETDIGNFWIQYIKEKWLNSVEYKTDEKVIGLYYNYEGDFTKPYTFAIGCKVDRIDNIPEGMISLNIPASNYAEFIAKGKMPECVIDTWVDIWNSDLDRTYTFDMEVYSPQSFNPENAHVEIFISVK</sequence>
<dbReference type="Proteomes" id="UP001155182">
    <property type="component" value="Unassembled WGS sequence"/>
</dbReference>
<evidence type="ECO:0000313" key="3">
    <source>
        <dbReference type="Proteomes" id="UP001155182"/>
    </source>
</evidence>
<dbReference type="PANTHER" id="PTHR36444:SF2">
    <property type="entry name" value="TRANSCRIPTIONAL REGULATOR PROTEIN YOBU-RELATED"/>
    <property type="match status" value="1"/>
</dbReference>
<dbReference type="InterPro" id="IPR053182">
    <property type="entry name" value="YobU-like_regulator"/>
</dbReference>
<reference evidence="2" key="1">
    <citation type="submission" date="2022-06" db="EMBL/GenBank/DDBJ databases">
        <title>Solitalea sp. MAHUQ-68 isolated from rhizospheric soil.</title>
        <authorList>
            <person name="Huq M.A."/>
        </authorList>
    </citation>
    <scope>NUCLEOTIDE SEQUENCE</scope>
    <source>
        <strain evidence="2">MAHUQ-68</strain>
    </source>
</reference>
<dbReference type="Pfam" id="PF14526">
    <property type="entry name" value="Cass2"/>
    <property type="match status" value="1"/>
</dbReference>
<organism evidence="2 3">
    <name type="scientific">Solitalea agri</name>
    <dbReference type="NCBI Taxonomy" id="2953739"/>
    <lineage>
        <taxon>Bacteria</taxon>
        <taxon>Pseudomonadati</taxon>
        <taxon>Bacteroidota</taxon>
        <taxon>Sphingobacteriia</taxon>
        <taxon>Sphingobacteriales</taxon>
        <taxon>Sphingobacteriaceae</taxon>
        <taxon>Solitalea</taxon>
    </lineage>
</organism>
<gene>
    <name evidence="2" type="ORF">NF867_01740</name>
</gene>
<dbReference type="InterPro" id="IPR029441">
    <property type="entry name" value="Cass2"/>
</dbReference>
<dbReference type="RefSeq" id="WP_252585821.1">
    <property type="nucleotide sequence ID" value="NZ_JAMWYS010000006.1"/>
</dbReference>
<proteinExistence type="predicted"/>
<evidence type="ECO:0000259" key="1">
    <source>
        <dbReference type="SMART" id="SM00871"/>
    </source>
</evidence>
<dbReference type="SMART" id="SM00871">
    <property type="entry name" value="AraC_E_bind"/>
    <property type="match status" value="1"/>
</dbReference>
<dbReference type="InterPro" id="IPR011256">
    <property type="entry name" value="Reg_factor_effector_dom_sf"/>
</dbReference>
<accession>A0A9X2EZY5</accession>
<dbReference type="InterPro" id="IPR010499">
    <property type="entry name" value="AraC_E-bd"/>
</dbReference>